<proteinExistence type="predicted"/>
<feature type="transmembrane region" description="Helical" evidence="1">
    <location>
        <begin position="142"/>
        <end position="164"/>
    </location>
</feature>
<reference evidence="3" key="1">
    <citation type="submission" date="2015-01" db="EMBL/GenBank/DDBJ databases">
        <authorList>
            <person name="Aksoy S."/>
            <person name="Warren W."/>
            <person name="Wilson R.K."/>
        </authorList>
    </citation>
    <scope>NUCLEOTIDE SEQUENCE [LARGE SCALE GENOMIC DNA]</scope>
    <source>
        <strain evidence="3">IAEA</strain>
    </source>
</reference>
<organism evidence="2 3">
    <name type="scientific">Glossina palpalis gambiensis</name>
    <dbReference type="NCBI Taxonomy" id="67801"/>
    <lineage>
        <taxon>Eukaryota</taxon>
        <taxon>Metazoa</taxon>
        <taxon>Ecdysozoa</taxon>
        <taxon>Arthropoda</taxon>
        <taxon>Hexapoda</taxon>
        <taxon>Insecta</taxon>
        <taxon>Pterygota</taxon>
        <taxon>Neoptera</taxon>
        <taxon>Endopterygota</taxon>
        <taxon>Diptera</taxon>
        <taxon>Brachycera</taxon>
        <taxon>Muscomorpha</taxon>
        <taxon>Hippoboscoidea</taxon>
        <taxon>Glossinidae</taxon>
        <taxon>Glossina</taxon>
    </lineage>
</organism>
<dbReference type="Proteomes" id="UP000092460">
    <property type="component" value="Unassembled WGS sequence"/>
</dbReference>
<keyword evidence="1" id="KW-0472">Membrane</keyword>
<protein>
    <submittedName>
        <fullName evidence="2">Uncharacterized protein</fullName>
    </submittedName>
</protein>
<keyword evidence="3" id="KW-1185">Reference proteome</keyword>
<evidence type="ECO:0000313" key="3">
    <source>
        <dbReference type="Proteomes" id="UP000092460"/>
    </source>
</evidence>
<name>A0A1B0AVU0_9MUSC</name>
<reference evidence="2" key="2">
    <citation type="submission" date="2020-05" db="UniProtKB">
        <authorList>
            <consortium name="EnsemblMetazoa"/>
        </authorList>
    </citation>
    <scope>IDENTIFICATION</scope>
    <source>
        <strain evidence="2">IAEA</strain>
    </source>
</reference>
<evidence type="ECO:0000313" key="2">
    <source>
        <dbReference type="EnsemblMetazoa" id="GPPI010299-PA"/>
    </source>
</evidence>
<feature type="transmembrane region" description="Helical" evidence="1">
    <location>
        <begin position="12"/>
        <end position="32"/>
    </location>
</feature>
<accession>A0A1B0AVU0</accession>
<evidence type="ECO:0000256" key="1">
    <source>
        <dbReference type="SAM" id="Phobius"/>
    </source>
</evidence>
<keyword evidence="1" id="KW-0812">Transmembrane</keyword>
<dbReference type="EnsemblMetazoa" id="GPPI010299-RA">
    <property type="protein sequence ID" value="GPPI010299-PA"/>
    <property type="gene ID" value="GPPI010299"/>
</dbReference>
<keyword evidence="1" id="KW-1133">Transmembrane helix</keyword>
<sequence length="194" mass="20173">MYILDLKCKKNSRHFILVSYATLAKVAVLLPFSSRVWPKRPPHSAFSAVSLTTIPSMGSVAALPATAADVAALSNATSSTTLTSADATCVCVSAVSISISPSRAASAISVEFDTTLGSISATKPLSLECNVNTAIVEVEMMLFFTTIVFVELALVSSPAIVSAVTVLVEFPAALSTPLSVMAISLTMVLEVSEL</sequence>
<dbReference type="VEuPathDB" id="VectorBase:GPPI010299"/>
<dbReference type="AlphaFoldDB" id="A0A1B0AVU0"/>
<dbReference type="EMBL" id="JXJN01004387">
    <property type="status" value="NOT_ANNOTATED_CDS"/>
    <property type="molecule type" value="Genomic_DNA"/>
</dbReference>